<evidence type="ECO:0000313" key="1">
    <source>
        <dbReference type="EMBL" id="KXI28954.1"/>
    </source>
</evidence>
<evidence type="ECO:0000313" key="2">
    <source>
        <dbReference type="Proteomes" id="UP000070299"/>
    </source>
</evidence>
<dbReference type="Proteomes" id="UP000070299">
    <property type="component" value="Unassembled WGS sequence"/>
</dbReference>
<gene>
    <name evidence="1" type="ORF">AX660_12285</name>
</gene>
<dbReference type="RefSeq" id="WP_068375869.1">
    <property type="nucleotide sequence ID" value="NZ_LSNE01000005.1"/>
</dbReference>
<protein>
    <recommendedName>
        <fullName evidence="3">Nucleoid-associated protein</fullName>
    </recommendedName>
</protein>
<dbReference type="GO" id="GO:0009295">
    <property type="term" value="C:nucleoid"/>
    <property type="evidence" value="ECO:0007669"/>
    <property type="project" value="InterPro"/>
</dbReference>
<dbReference type="Pfam" id="PF04245">
    <property type="entry name" value="NA37"/>
    <property type="match status" value="1"/>
</dbReference>
<dbReference type="InterPro" id="IPR007358">
    <property type="entry name" value="Nucleoid_associated_NdpA"/>
</dbReference>
<name>A0A136A153_9ALTE</name>
<dbReference type="EMBL" id="LSNE01000005">
    <property type="protein sequence ID" value="KXI28954.1"/>
    <property type="molecule type" value="Genomic_DNA"/>
</dbReference>
<evidence type="ECO:0008006" key="3">
    <source>
        <dbReference type="Google" id="ProtNLM"/>
    </source>
</evidence>
<proteinExistence type="predicted"/>
<keyword evidence="2" id="KW-1185">Reference proteome</keyword>
<dbReference type="AlphaFoldDB" id="A0A136A153"/>
<organism evidence="1 2">
    <name type="scientific">Paraglaciecola hydrolytica</name>
    <dbReference type="NCBI Taxonomy" id="1799789"/>
    <lineage>
        <taxon>Bacteria</taxon>
        <taxon>Pseudomonadati</taxon>
        <taxon>Pseudomonadota</taxon>
        <taxon>Gammaproteobacteria</taxon>
        <taxon>Alteromonadales</taxon>
        <taxon>Alteromonadaceae</taxon>
        <taxon>Paraglaciecola</taxon>
    </lineage>
</organism>
<reference evidence="2" key="1">
    <citation type="submission" date="2016-02" db="EMBL/GenBank/DDBJ databases">
        <authorList>
            <person name="Schultz-Johansen M."/>
            <person name="Glaring M.A."/>
            <person name="Bech P.K."/>
            <person name="Stougaard P."/>
        </authorList>
    </citation>
    <scope>NUCLEOTIDE SEQUENCE [LARGE SCALE GENOMIC DNA]</scope>
    <source>
        <strain evidence="2">S66</strain>
    </source>
</reference>
<dbReference type="OrthoDB" id="6971963at2"/>
<comment type="caution">
    <text evidence="1">The sequence shown here is derived from an EMBL/GenBank/DDBJ whole genome shotgun (WGS) entry which is preliminary data.</text>
</comment>
<accession>A0A136A153</accession>
<sequence>MSSTQRPSSVTEDSIKSLKIHEFIYHIMIQGTSLPQYLDKVTLSKSQEDFFTEKVIECARGTQYLFEDVNKSTTPVLCREIINNPTLNFVDNSKKLAEYFLVTHPNTASSGVLIITRVTMVVNTVAKSFIAILKVDYTKVLQQVRDKKNPNLMTFKEIVDSLSEDKNAIQKRVLVDVDKNFKWDVLAVEKGRVGQKQDTDSAITDYFKKFLSVKLRENDSVYSRKIPGVVFNWAKTEPDVNPGDARAVAVALIKANNGQQISIDDICSSVCAHSDKTKNKELNSSFKKYIKRADVELDGVHFIARENSIAASDKKSKLTTNHNVTITFEGTLKDKQITIENMASGQQKITILADNVKFES</sequence>